<dbReference type="PANTHER" id="PTHR46268">
    <property type="entry name" value="STRESS RESPONSE PROTEIN NHAX"/>
    <property type="match status" value="1"/>
</dbReference>
<dbReference type="Gene3D" id="3.40.50.620">
    <property type="entry name" value="HUPs"/>
    <property type="match status" value="2"/>
</dbReference>
<dbReference type="Proteomes" id="UP000030184">
    <property type="component" value="Unassembled WGS sequence"/>
</dbReference>
<dbReference type="Pfam" id="PF00582">
    <property type="entry name" value="Usp"/>
    <property type="match status" value="1"/>
</dbReference>
<comment type="similarity">
    <text evidence="1">Belongs to the universal stress protein A family.</text>
</comment>
<proteinExistence type="inferred from homology"/>
<dbReference type="InterPro" id="IPR014729">
    <property type="entry name" value="Rossmann-like_a/b/a_fold"/>
</dbReference>
<comment type="caution">
    <text evidence="3">The sequence shown here is derived from an EMBL/GenBank/DDBJ whole genome shotgun (WGS) entry which is preliminary data.</text>
</comment>
<protein>
    <submittedName>
        <fullName evidence="3">Putative universal stress protein UspA</fullName>
    </submittedName>
</protein>
<dbReference type="PANTHER" id="PTHR46268:SF6">
    <property type="entry name" value="UNIVERSAL STRESS PROTEIN UP12"/>
    <property type="match status" value="1"/>
</dbReference>
<organism evidence="3 4">
    <name type="scientific">Jejuia pallidilutea</name>
    <dbReference type="NCBI Taxonomy" id="504487"/>
    <lineage>
        <taxon>Bacteria</taxon>
        <taxon>Pseudomonadati</taxon>
        <taxon>Bacteroidota</taxon>
        <taxon>Flavobacteriia</taxon>
        <taxon>Flavobacteriales</taxon>
        <taxon>Flavobacteriaceae</taxon>
        <taxon>Jejuia</taxon>
    </lineage>
</organism>
<accession>A0A098LRW0</accession>
<keyword evidence="4" id="KW-1185">Reference proteome</keyword>
<dbReference type="PRINTS" id="PR01438">
    <property type="entry name" value="UNVRSLSTRESS"/>
</dbReference>
<dbReference type="InterPro" id="IPR006016">
    <property type="entry name" value="UspA"/>
</dbReference>
<sequence>MKAVLFPTDFSKNSVNAIHYAVALLKDQPCKFYFLNVQKASSFLSDDMMVVSSSATVYKTLVDAAKTSIENIIVKLKQKFKNEEHQFFSIVDYDNFTDAIQQCVVKHHIDLIVMGTKGASGLQKVLFGSNTVRVINRCTTPLLAIPSGCKYQKLKKIAFTANHIELYTTKTLATLSNILKSYQAKLTILHLADSNTIAHKRADNMTFLETHFPDAAHEYIDVVDKDIVDTISTYMKDQNFNMLAMVKKPHSFLERLVHSYTEEKIAYGFDLPFLVLTNPES</sequence>
<dbReference type="SUPFAM" id="SSF52402">
    <property type="entry name" value="Adenine nucleotide alpha hydrolases-like"/>
    <property type="match status" value="2"/>
</dbReference>
<gene>
    <name evidence="3" type="ORF">JCM19538_1270</name>
</gene>
<dbReference type="AlphaFoldDB" id="A0A098LRW0"/>
<dbReference type="OrthoDB" id="9788959at2"/>
<dbReference type="EMBL" id="BBNY01000016">
    <property type="protein sequence ID" value="GAL89646.1"/>
    <property type="molecule type" value="Genomic_DNA"/>
</dbReference>
<evidence type="ECO:0000313" key="3">
    <source>
        <dbReference type="EMBL" id="GAL89646.1"/>
    </source>
</evidence>
<dbReference type="InterPro" id="IPR006015">
    <property type="entry name" value="Universal_stress_UspA"/>
</dbReference>
<name>A0A098LRW0_9FLAO</name>
<evidence type="ECO:0000259" key="2">
    <source>
        <dbReference type="Pfam" id="PF00582"/>
    </source>
</evidence>
<feature type="domain" description="UspA" evidence="2">
    <location>
        <begin position="2"/>
        <end position="146"/>
    </location>
</feature>
<reference evidence="4" key="1">
    <citation type="journal article" date="2014" name="Genome Announc.">
        <title>Draft Genome Sequence of Marine Flavobacterium Jejuia pallidilutea Strain 11shimoA1 and Pigmentation Mutants.</title>
        <authorList>
            <person name="Takatani N."/>
            <person name="Nakanishi M."/>
            <person name="Meirelles P."/>
            <person name="Mino S."/>
            <person name="Suda W."/>
            <person name="Oshima K."/>
            <person name="Hattori M."/>
            <person name="Ohkuma M."/>
            <person name="Hosokawa M."/>
            <person name="Miyashita K."/>
            <person name="Thompson F.L."/>
            <person name="Niwa A."/>
            <person name="Sawabe T."/>
            <person name="Sawabe T."/>
        </authorList>
    </citation>
    <scope>NUCLEOTIDE SEQUENCE [LARGE SCALE GENOMIC DNA]</scope>
    <source>
        <strain evidence="4">JCM 19538</strain>
    </source>
</reference>
<dbReference type="CDD" id="cd00293">
    <property type="entry name" value="USP-like"/>
    <property type="match status" value="1"/>
</dbReference>
<dbReference type="RefSeq" id="WP_045371967.1">
    <property type="nucleotide sequence ID" value="NZ_BBNY01000016.1"/>
</dbReference>
<evidence type="ECO:0000313" key="4">
    <source>
        <dbReference type="Proteomes" id="UP000030184"/>
    </source>
</evidence>
<evidence type="ECO:0000256" key="1">
    <source>
        <dbReference type="ARBA" id="ARBA00008791"/>
    </source>
</evidence>